<feature type="domain" description="Bacterial transcriptional activator" evidence="2">
    <location>
        <begin position="97"/>
        <end position="235"/>
    </location>
</feature>
<dbReference type="Gene3D" id="1.10.10.10">
    <property type="entry name" value="Winged helix-like DNA-binding domain superfamily/Winged helix DNA-binding domain"/>
    <property type="match status" value="1"/>
</dbReference>
<dbReference type="InterPro" id="IPR036388">
    <property type="entry name" value="WH-like_DNA-bd_sf"/>
</dbReference>
<protein>
    <recommendedName>
        <fullName evidence="2">Bacterial transcriptional activator domain-containing protein</fullName>
    </recommendedName>
</protein>
<evidence type="ECO:0000256" key="1">
    <source>
        <dbReference type="PROSITE-ProRule" id="PRU00339"/>
    </source>
</evidence>
<organism evidence="3 4">
    <name type="scientific">Ramlibacter albus</name>
    <dbReference type="NCBI Taxonomy" id="2079448"/>
    <lineage>
        <taxon>Bacteria</taxon>
        <taxon>Pseudomonadati</taxon>
        <taxon>Pseudomonadota</taxon>
        <taxon>Betaproteobacteria</taxon>
        <taxon>Burkholderiales</taxon>
        <taxon>Comamonadaceae</taxon>
        <taxon>Ramlibacter</taxon>
    </lineage>
</organism>
<dbReference type="Proteomes" id="UP000596827">
    <property type="component" value="Unassembled WGS sequence"/>
</dbReference>
<dbReference type="PANTHER" id="PTHR35807">
    <property type="entry name" value="TRANSCRIPTIONAL REGULATOR REDD-RELATED"/>
    <property type="match status" value="1"/>
</dbReference>
<keyword evidence="1" id="KW-0802">TPR repeat</keyword>
<feature type="repeat" description="TPR" evidence="1">
    <location>
        <begin position="334"/>
        <end position="367"/>
    </location>
</feature>
<keyword evidence="4" id="KW-1185">Reference proteome</keyword>
<dbReference type="AlphaFoldDB" id="A0A923M5H6"/>
<dbReference type="PROSITE" id="PS50005">
    <property type="entry name" value="TPR"/>
    <property type="match status" value="2"/>
</dbReference>
<accession>A0A923M5H6</accession>
<evidence type="ECO:0000313" key="4">
    <source>
        <dbReference type="Proteomes" id="UP000596827"/>
    </source>
</evidence>
<reference evidence="3" key="1">
    <citation type="submission" date="2020-08" db="EMBL/GenBank/DDBJ databases">
        <title>Ramlibacter sp. GTP1 16S ribosomal RNA gene genome sequencing and assembly.</title>
        <authorList>
            <person name="Kang M."/>
        </authorList>
    </citation>
    <scope>NUCLEOTIDE SEQUENCE</scope>
    <source>
        <strain evidence="3">GTP1</strain>
    </source>
</reference>
<proteinExistence type="predicted"/>
<dbReference type="EMBL" id="JACORU010000001">
    <property type="protein sequence ID" value="MBC5763750.1"/>
    <property type="molecule type" value="Genomic_DNA"/>
</dbReference>
<dbReference type="InterPro" id="IPR011990">
    <property type="entry name" value="TPR-like_helical_dom_sf"/>
</dbReference>
<dbReference type="Gene3D" id="1.25.40.10">
    <property type="entry name" value="Tetratricopeptide repeat domain"/>
    <property type="match status" value="2"/>
</dbReference>
<dbReference type="SMART" id="SM00028">
    <property type="entry name" value="TPR"/>
    <property type="match status" value="4"/>
</dbReference>
<dbReference type="InterPro" id="IPR019734">
    <property type="entry name" value="TPR_rpt"/>
</dbReference>
<dbReference type="Pfam" id="PF03704">
    <property type="entry name" value="BTAD"/>
    <property type="match status" value="1"/>
</dbReference>
<comment type="caution">
    <text evidence="3">The sequence shown here is derived from an EMBL/GenBank/DDBJ whole genome shotgun (WGS) entry which is preliminary data.</text>
</comment>
<dbReference type="InterPro" id="IPR051677">
    <property type="entry name" value="AfsR-DnrI-RedD_regulator"/>
</dbReference>
<dbReference type="InterPro" id="IPR005158">
    <property type="entry name" value="BTAD"/>
</dbReference>
<dbReference type="RefSeq" id="WP_187080181.1">
    <property type="nucleotide sequence ID" value="NZ_JACORU010000001.1"/>
</dbReference>
<dbReference type="SMART" id="SM01043">
    <property type="entry name" value="BTAD"/>
    <property type="match status" value="1"/>
</dbReference>
<sequence>MPYPRLQLLGAFVLETPQGAVRLGRKAQAMLACCAMHATGVSRARLVALLWADLGEEEARNALRQCLHLLRRGLGSGADLLDSEGDRIVLRAGAWDVDVHRFEFLAQQRETAALVEAAELVRGDFLEALDAGEDFNRWAAAERERLRDAAHALLTRMCEVAGDAPTREAAVRLGRRLLANDPLHEGCYRALMQVHARAGLRAKALQLWNECRDVLRKELGVEPSPETAAVVAHLSEEAPAIGAATRRKDDPRVQDLILRGLQLFKLTTAEDNLRARAAFETAANLAPDHAEAIARLAWTYWLEAVSGWSEDAELSYEYAANAAARAVTCDWRVAAAHTAHGKVLLWRGQHEAALEQMRLAVALAPSDGFTIFNAADTASWSGRYDEALQTVDRALAVEPNDAGIFLTIRGFIQWITRDYRGAQASLESAATRNPTYVWPHGLLAMLHAECGELELARSYGATAQRLNRRISIDFAERVLPFKDPAVRRRCVEAYRAAGVPEHERPGGLAMGPPHWAALPI</sequence>
<evidence type="ECO:0000313" key="3">
    <source>
        <dbReference type="EMBL" id="MBC5763750.1"/>
    </source>
</evidence>
<name>A0A923M5H6_9BURK</name>
<evidence type="ECO:0000259" key="2">
    <source>
        <dbReference type="SMART" id="SM01043"/>
    </source>
</evidence>
<dbReference type="SUPFAM" id="SSF48452">
    <property type="entry name" value="TPR-like"/>
    <property type="match status" value="2"/>
</dbReference>
<gene>
    <name evidence="3" type="ORF">H8R02_04765</name>
</gene>
<feature type="repeat" description="TPR" evidence="1">
    <location>
        <begin position="368"/>
        <end position="401"/>
    </location>
</feature>